<protein>
    <submittedName>
        <fullName evidence="1">Uncharacterized protein</fullName>
    </submittedName>
</protein>
<reference evidence="1" key="1">
    <citation type="submission" date="2023-04" db="EMBL/GenBank/DDBJ databases">
        <title>Draft Genome sequencing of Naganishia species isolated from polar environments using Oxford Nanopore Technology.</title>
        <authorList>
            <person name="Leo P."/>
            <person name="Venkateswaran K."/>
        </authorList>
    </citation>
    <scope>NUCLEOTIDE SEQUENCE</scope>
    <source>
        <strain evidence="1">MNA-CCFEE 5261</strain>
    </source>
</reference>
<evidence type="ECO:0000313" key="2">
    <source>
        <dbReference type="Proteomes" id="UP001241377"/>
    </source>
</evidence>
<accession>A0ACC2V9X9</accession>
<organism evidence="1 2">
    <name type="scientific">Naganishia cerealis</name>
    <dbReference type="NCBI Taxonomy" id="610337"/>
    <lineage>
        <taxon>Eukaryota</taxon>
        <taxon>Fungi</taxon>
        <taxon>Dikarya</taxon>
        <taxon>Basidiomycota</taxon>
        <taxon>Agaricomycotina</taxon>
        <taxon>Tremellomycetes</taxon>
        <taxon>Filobasidiales</taxon>
        <taxon>Filobasidiaceae</taxon>
        <taxon>Naganishia</taxon>
    </lineage>
</organism>
<sequence>MSLSDSPSPQDKPASSEFDPINSEVLLNDNDGSYLSGASPQDNPDLGIDMNIDMEPTRNTYHGSTETPADLKDFNEFPQADEESSEDKPKTNTDTNADSNADANTTAIANTDADVDMGENDEKENIDKDAKDATTAPDDDDDIVAHRPHAKKGLKIEDETTMPNAPDSKDDSSEYETLESRKVGDEGDVDHLSNVKQTHTIIMPSYSRWFKMKSIHPIEKESLPEFFKSKHPSKSPTIYLNYRNFMINSYRLNPNEYLTLTSCRRNLVGDVGTLMRVHRFLNKWGLINYQVNPHFKPGYPIEKLNNGTTAGLPFTGDYHVTYDSPRGLFPFTTHNIASNKVDVSKLRELVGTGSGNGEVHTDFKESNLDSNDDAPPQKKQKTHHWTEEETSNLLAGIKEFKNDWYKVSKKVGTKTPQECVLKFLQVPIEDSYDKLGDVGIMKYASNFPVNGVDHPVINNLAFMAQLVDSDVAKAASGRAIKEMDSKIQEKIEKVSVEAAKQEDIKEEEKSDEVKENGAITTEESTDVVRDAAVAAFGIVGARSHLFATYEDREMHKLAHSIINQQLTKVDLKLQKLAELEKMYEKERKLLAKQQQEVFLDRLAFTRSTTTITTKLAEVLDTLKQQEVDDKVKLLLSEVESQLYKPTKHSVVLNAAASSTKENGDSNGSDAKGDDNEKPLSLEAPQTFKVWVP</sequence>
<dbReference type="EMBL" id="JASBWR010000097">
    <property type="protein sequence ID" value="KAJ9095886.1"/>
    <property type="molecule type" value="Genomic_DNA"/>
</dbReference>
<dbReference type="Proteomes" id="UP001241377">
    <property type="component" value="Unassembled WGS sequence"/>
</dbReference>
<keyword evidence="2" id="KW-1185">Reference proteome</keyword>
<comment type="caution">
    <text evidence="1">The sequence shown here is derived from an EMBL/GenBank/DDBJ whole genome shotgun (WGS) entry which is preliminary data.</text>
</comment>
<proteinExistence type="predicted"/>
<gene>
    <name evidence="1" type="ORF">QFC19_007375</name>
</gene>
<evidence type="ECO:0000313" key="1">
    <source>
        <dbReference type="EMBL" id="KAJ9095886.1"/>
    </source>
</evidence>
<name>A0ACC2V9X9_9TREE</name>